<dbReference type="AlphaFoldDB" id="A0A158EQ88"/>
<dbReference type="OrthoDB" id="5767600at2"/>
<dbReference type="Gene3D" id="1.20.120.330">
    <property type="entry name" value="Nucleotidyltransferases domain 2"/>
    <property type="match status" value="1"/>
</dbReference>
<reference evidence="1 2" key="1">
    <citation type="submission" date="2016-01" db="EMBL/GenBank/DDBJ databases">
        <authorList>
            <person name="Oliw E.H."/>
        </authorList>
    </citation>
    <scope>NUCLEOTIDE SEQUENCE [LARGE SCALE GENOMIC DNA]</scope>
    <source>
        <strain evidence="1">LMG 27134</strain>
    </source>
</reference>
<sequence>MTLQNLLGISLDSIAPNRETIARLLTAAQRNLMDARLDGLSQENRFDAAYKAIMQLSMLALNANGFRTLTSRPGHHQTAIQSLTLTIGLSTDRMIVLDALRKQRNLSDYSGDLVTDAAVRECMSSATALLDDVRTWLTANRPELA</sequence>
<organism evidence="1 2">
    <name type="scientific">Caballeronia udeis</name>
    <dbReference type="NCBI Taxonomy" id="1232866"/>
    <lineage>
        <taxon>Bacteria</taxon>
        <taxon>Pseudomonadati</taxon>
        <taxon>Pseudomonadota</taxon>
        <taxon>Betaproteobacteria</taxon>
        <taxon>Burkholderiales</taxon>
        <taxon>Burkholderiaceae</taxon>
        <taxon>Caballeronia</taxon>
    </lineage>
</organism>
<gene>
    <name evidence="1" type="ORF">AWB69_00076</name>
</gene>
<dbReference type="Proteomes" id="UP000054683">
    <property type="component" value="Unassembled WGS sequence"/>
</dbReference>
<protein>
    <recommendedName>
        <fullName evidence="3">DNA-binding protein</fullName>
    </recommendedName>
</protein>
<dbReference type="EMBL" id="FCOK02000001">
    <property type="protein sequence ID" value="SAL09715.1"/>
    <property type="molecule type" value="Genomic_DNA"/>
</dbReference>
<evidence type="ECO:0000313" key="2">
    <source>
        <dbReference type="Proteomes" id="UP000054683"/>
    </source>
</evidence>
<evidence type="ECO:0000313" key="1">
    <source>
        <dbReference type="EMBL" id="SAL09715.1"/>
    </source>
</evidence>
<name>A0A158EQ88_9BURK</name>
<dbReference type="RefSeq" id="WP_062080911.1">
    <property type="nucleotide sequence ID" value="NZ_FCOK02000001.1"/>
</dbReference>
<evidence type="ECO:0008006" key="3">
    <source>
        <dbReference type="Google" id="ProtNLM"/>
    </source>
</evidence>
<proteinExistence type="predicted"/>
<accession>A0A158EQ88</accession>